<dbReference type="Proteomes" id="UP001501288">
    <property type="component" value="Unassembled WGS sequence"/>
</dbReference>
<dbReference type="InterPro" id="IPR003615">
    <property type="entry name" value="HNH_nuc"/>
</dbReference>
<name>A0ABN2B158_9MICO</name>
<organism evidence="2 3">
    <name type="scientific">Dermacoccus barathri</name>
    <dbReference type="NCBI Taxonomy" id="322601"/>
    <lineage>
        <taxon>Bacteria</taxon>
        <taxon>Bacillati</taxon>
        <taxon>Actinomycetota</taxon>
        <taxon>Actinomycetes</taxon>
        <taxon>Micrococcales</taxon>
        <taxon>Dermacoccaceae</taxon>
        <taxon>Dermacoccus</taxon>
    </lineage>
</organism>
<evidence type="ECO:0000313" key="2">
    <source>
        <dbReference type="EMBL" id="GAA1530614.1"/>
    </source>
</evidence>
<accession>A0ABN2B158</accession>
<evidence type="ECO:0000259" key="1">
    <source>
        <dbReference type="Pfam" id="PF13391"/>
    </source>
</evidence>
<keyword evidence="2" id="KW-0255">Endonuclease</keyword>
<evidence type="ECO:0000313" key="3">
    <source>
        <dbReference type="Proteomes" id="UP001501288"/>
    </source>
</evidence>
<sequence>MTVTWSPQQQDDLRAAAIAWLSARTNDGLDALSSEQINEFTWGGERFRLMDAQRGIRKPRQFTSALSIRTTFRPAGAERPYEDDVGVDGLVRYKWRGDDPAHPENRSLRQAMHERVPLIWFWGVGVALYKPVFPVYLIAEEQREQQFVVATDGLQHLESTGSRVEEVMRRYLRQETYRRLHQPVFRSIVMRAYEASCAVCQLRHSVLLDAAHIVEDRHERGVASVRNGLALCKIHHAAYDAGILGLTPDLRVEVRADILDEIDGPLLEHGIKRLHDTPLMVVPRSRRERPDPELLEIHYERFRAS</sequence>
<dbReference type="Pfam" id="PF13391">
    <property type="entry name" value="HNH_2"/>
    <property type="match status" value="1"/>
</dbReference>
<feature type="domain" description="HNH nuclease" evidence="1">
    <location>
        <begin position="197"/>
        <end position="245"/>
    </location>
</feature>
<dbReference type="EMBL" id="BAAANV010000003">
    <property type="protein sequence ID" value="GAA1530614.1"/>
    <property type="molecule type" value="Genomic_DNA"/>
</dbReference>
<protein>
    <submittedName>
        <fullName evidence="2">HNH endonuclease</fullName>
    </submittedName>
</protein>
<reference evidence="2 3" key="1">
    <citation type="journal article" date="2019" name="Int. J. Syst. Evol. Microbiol.">
        <title>The Global Catalogue of Microorganisms (GCM) 10K type strain sequencing project: providing services to taxonomists for standard genome sequencing and annotation.</title>
        <authorList>
            <consortium name="The Broad Institute Genomics Platform"/>
            <consortium name="The Broad Institute Genome Sequencing Center for Infectious Disease"/>
            <person name="Wu L."/>
            <person name="Ma J."/>
        </authorList>
    </citation>
    <scope>NUCLEOTIDE SEQUENCE [LARGE SCALE GENOMIC DNA]</scope>
    <source>
        <strain evidence="2 3">JCM 14588</strain>
    </source>
</reference>
<gene>
    <name evidence="2" type="ORF">GCM10009762_01280</name>
</gene>
<keyword evidence="2" id="KW-0540">Nuclease</keyword>
<proteinExistence type="predicted"/>
<keyword evidence="2" id="KW-0378">Hydrolase</keyword>
<comment type="caution">
    <text evidence="2">The sequence shown here is derived from an EMBL/GenBank/DDBJ whole genome shotgun (WGS) entry which is preliminary data.</text>
</comment>
<dbReference type="RefSeq" id="WP_346029333.1">
    <property type="nucleotide sequence ID" value="NZ_BAAANV010000003.1"/>
</dbReference>
<keyword evidence="3" id="KW-1185">Reference proteome</keyword>
<dbReference type="GO" id="GO:0004519">
    <property type="term" value="F:endonuclease activity"/>
    <property type="evidence" value="ECO:0007669"/>
    <property type="project" value="UniProtKB-KW"/>
</dbReference>